<keyword evidence="1 3" id="KW-0807">Transducer</keyword>
<dbReference type="GO" id="GO:0007165">
    <property type="term" value="P:signal transduction"/>
    <property type="evidence" value="ECO:0007669"/>
    <property type="project" value="UniProtKB-KW"/>
</dbReference>
<dbReference type="SUPFAM" id="SSF55781">
    <property type="entry name" value="GAF domain-like"/>
    <property type="match status" value="7"/>
</dbReference>
<dbReference type="InterPro" id="IPR003660">
    <property type="entry name" value="HAMP_dom"/>
</dbReference>
<dbReference type="InterPro" id="IPR004089">
    <property type="entry name" value="MCPsignal_dom"/>
</dbReference>
<evidence type="ECO:0000256" key="3">
    <source>
        <dbReference type="PROSITE-ProRule" id="PRU00284"/>
    </source>
</evidence>
<feature type="region of interest" description="Disordered" evidence="5">
    <location>
        <begin position="1"/>
        <end position="63"/>
    </location>
</feature>
<dbReference type="Gene3D" id="3.30.450.40">
    <property type="match status" value="7"/>
</dbReference>
<dbReference type="InterPro" id="IPR004090">
    <property type="entry name" value="Chemotax_Me-accpt_rcpt"/>
</dbReference>
<evidence type="ECO:0000256" key="1">
    <source>
        <dbReference type="ARBA" id="ARBA00023224"/>
    </source>
</evidence>
<reference evidence="9" key="1">
    <citation type="submission" date="2021-05" db="EMBL/GenBank/DDBJ databases">
        <authorList>
            <person name="Pietrasiak N."/>
            <person name="Ward R."/>
            <person name="Stajich J.E."/>
            <person name="Kurbessoian T."/>
        </authorList>
    </citation>
    <scope>NUCLEOTIDE SEQUENCE</scope>
    <source>
        <strain evidence="9">CPER-KK1</strain>
    </source>
</reference>
<dbReference type="InterPro" id="IPR003018">
    <property type="entry name" value="GAF"/>
</dbReference>
<feature type="domain" description="Phytochrome chromophore attachment site" evidence="6">
    <location>
        <begin position="881"/>
        <end position="1018"/>
    </location>
</feature>
<evidence type="ECO:0000259" key="8">
    <source>
        <dbReference type="PROSITE" id="PS50885"/>
    </source>
</evidence>
<feature type="domain" description="Phytochrome chromophore attachment site" evidence="6">
    <location>
        <begin position="1054"/>
        <end position="1190"/>
    </location>
</feature>
<feature type="compositionally biased region" description="Polar residues" evidence="5">
    <location>
        <begin position="14"/>
        <end position="27"/>
    </location>
</feature>
<dbReference type="PANTHER" id="PTHR32089:SF114">
    <property type="entry name" value="METHYL-ACCEPTING CHEMOTAXIS PROTEIN MCPB"/>
    <property type="match status" value="1"/>
</dbReference>
<dbReference type="PROSITE" id="PS50111">
    <property type="entry name" value="CHEMOTAXIS_TRANSDUC_2"/>
    <property type="match status" value="1"/>
</dbReference>
<dbReference type="Gene3D" id="1.10.287.950">
    <property type="entry name" value="Methyl-accepting chemotaxis protein"/>
    <property type="match status" value="1"/>
</dbReference>
<dbReference type="InterPro" id="IPR016132">
    <property type="entry name" value="Phyto_chromo_attachment"/>
</dbReference>
<feature type="domain" description="Phytochrome chromophore attachment site" evidence="6">
    <location>
        <begin position="494"/>
        <end position="630"/>
    </location>
</feature>
<dbReference type="SMART" id="SM00283">
    <property type="entry name" value="MA"/>
    <property type="match status" value="1"/>
</dbReference>
<comment type="caution">
    <text evidence="9">The sequence shown here is derived from an EMBL/GenBank/DDBJ whole genome shotgun (WGS) entry which is preliminary data.</text>
</comment>
<feature type="domain" description="Phytochrome chromophore attachment site" evidence="6">
    <location>
        <begin position="140"/>
        <end position="276"/>
    </location>
</feature>
<gene>
    <name evidence="9" type="ORF">KME25_19250</name>
</gene>
<protein>
    <submittedName>
        <fullName evidence="9">GAF domain-containing protein</fullName>
    </submittedName>
</protein>
<sequence length="1735" mass="193496">MHGESPTRLHDQPESANLVNNNSNMSPENLAPAMPKLESSEPRVEPSKSQSKGNEVVNGSNGNFEPQQALAVVNALKADLKQAGLAKPEIQEKVLQLEKWVQGLPTGVNGDKPAIATEEHRKRERQWLLALNSQMRSAKNLDTLFKTTLTEVRQHLQVDRTLIYEFQTENQGVVLAESMVAGYTPSLGESLSAIAFGVAERLDYQQQQVVILDRTLPKPLSPYQLQLLQKFQVKGSLTLPIFLEGQVWGLLSLMQCSASRAWRETEITLLHQIVTELTLALQSVEFSDQMQKQAEQAKVINKAIDKIRQPEDLDTLFKTTAREVRQLLSADRVGVFRFYPESGFDDGEFVSEDLNSGYSSAIAAKVHDHCFGQQYAAHYAQGRIQAVADIYNAQLSDCHIEILSQFQVRANLIVPLLIGNELWGLLCIHQCSSPREWQKDEIDFAKQIAAQFSLALKQAEYLQQLQEQSTQMAKTAERERAVAKVIDRIRHSSDIDTIFKTTTQEVRKLLGVERLTIYKFRPDYFGDFVVESESGDWPKLVGSAWEDPYLHEHQGGRFRNNEPLVVDDVYNGGLTECHVEALEDFGVKSCLVVAIFQGQKLWGLLSAFEHSGPRHWEDSELKSLSQIASQLGVALQQAEYLEKVQTQAEQVAKTAERERTVVKVIEKIRKSLDINTIFKTVTQEVRELLQAERVGVYRFEPDWSGEFVAESVGSRWTALMQEQIDNPLLRENISECSAKILGGGKARVADTYLQQTQGGMYAKGANFRVVDDIYQAGFSPCYIDILEQYQAKAYVIVPIVQGERLWGLLAAYQNSGPRAWEDGEVKVMTQIGTQLGVALQQAEYQEQLRQQSAQLAKVAEWERAVTRLVGRVSDKMRQTIDIESIFKTTTQEVRKLLGVERVAVCKFRPDYSGDFVFESQAGDLPQMVGMTWEDTYMKENQGGCFGKNQPFVINNIGHDSGLSDCHVAIYEGVDIKACAIVAIFQGQKLWGVLGAYQHSASRHWQDDEVRFLTQISNQLGVALQQAELVYEMDKVVKYKQQVPAIIDKISNTSYIENACKAAVEDVRQLLEVERVCIYKFRPDYFGDFIYESESGGWPKLVGSAWEDTYLQEHKGGRFANSEPYVADDVYTVGLSDCHVETLEYFGVKSYLIVAIKQGEKLWGLLSAFQHSGPRHWLESEVTLLADIGRQLGSVLQQTDYLAQLQAQSTQMTKAAKVSNSVAEIIPKILQSQDTDTIFRVTNQAVRLLLKCDCAAIYRFNPDWSSELVAQSVTKGWNAVEGSEIGAIWPQVNLQEAQGGAYRNGESLVVKNIYAAGHSPFEIEMLEEFEVKAYVVVPIFKDDKLWGLLGVYQNTEVRSWAEIEVSALKQIGVQVGVAMRQVDYLKQVQQQSEQLAEAAQREKAAKEQIQQEVIQLLTAVRPALNGDLTVRAPVTEDEVGTIADAYNNTLQSLRGIVKQVQTASRQVAQTSQESASSITGLAGQAQEQFQALGRALEQIQTMVSSTKAVGMNAQQVDVAVQQTNQTVREGDAAMNRTVDGIMDIRETVAETSKRLKRLSESSQKVSRVVNLISNFTTQTQLLALNAAIEATRAGEYGRGFVVVADEVRSLARQSAEATTEISQLVQEIQEGTAEVSTVMEKSIQQVAAGTSMVHDTRQNLNAIVEATSQISQLVAGITQATQVQTQQFQSVTQTMTEVAAIANKTTEDSTEISTSFKELLTMAQNLQASADQFKVD</sequence>
<dbReference type="PROSITE" id="PS50885">
    <property type="entry name" value="HAMP"/>
    <property type="match status" value="1"/>
</dbReference>
<feature type="coiled-coil region" evidence="4">
    <location>
        <begin position="1384"/>
        <end position="1414"/>
    </location>
</feature>
<evidence type="ECO:0000313" key="10">
    <source>
        <dbReference type="Proteomes" id="UP000753908"/>
    </source>
</evidence>
<name>A0A951PNS8_9CYAN</name>
<evidence type="ECO:0000256" key="2">
    <source>
        <dbReference type="ARBA" id="ARBA00029447"/>
    </source>
</evidence>
<dbReference type="Pfam" id="PF01590">
    <property type="entry name" value="GAF"/>
    <property type="match status" value="7"/>
</dbReference>
<feature type="compositionally biased region" description="Polar residues" evidence="5">
    <location>
        <begin position="47"/>
        <end position="63"/>
    </location>
</feature>
<dbReference type="PROSITE" id="PS50046">
    <property type="entry name" value="PHYTOCHROME_2"/>
    <property type="match status" value="7"/>
</dbReference>
<dbReference type="PRINTS" id="PR00260">
    <property type="entry name" value="CHEMTRNSDUCR"/>
</dbReference>
<feature type="compositionally biased region" description="Basic and acidic residues" evidence="5">
    <location>
        <begin position="1"/>
        <end position="13"/>
    </location>
</feature>
<reference evidence="9" key="2">
    <citation type="journal article" date="2022" name="Microbiol. Resour. Announc.">
        <title>Metagenome Sequencing to Explore Phylogenomics of Terrestrial Cyanobacteria.</title>
        <authorList>
            <person name="Ward R.D."/>
            <person name="Stajich J.E."/>
            <person name="Johansen J.R."/>
            <person name="Huntemann M."/>
            <person name="Clum A."/>
            <person name="Foster B."/>
            <person name="Foster B."/>
            <person name="Roux S."/>
            <person name="Palaniappan K."/>
            <person name="Varghese N."/>
            <person name="Mukherjee S."/>
            <person name="Reddy T.B.K."/>
            <person name="Daum C."/>
            <person name="Copeland A."/>
            <person name="Chen I.A."/>
            <person name="Ivanova N.N."/>
            <person name="Kyrpides N.C."/>
            <person name="Shapiro N."/>
            <person name="Eloe-Fadrosh E.A."/>
            <person name="Pietrasiak N."/>
        </authorList>
    </citation>
    <scope>NUCLEOTIDE SEQUENCE</scope>
    <source>
        <strain evidence="9">CPER-KK1</strain>
    </source>
</reference>
<evidence type="ECO:0000259" key="6">
    <source>
        <dbReference type="PROSITE" id="PS50046"/>
    </source>
</evidence>
<organism evidence="9 10">
    <name type="scientific">Symplocastrum torsivum CPER-KK1</name>
    <dbReference type="NCBI Taxonomy" id="450513"/>
    <lineage>
        <taxon>Bacteria</taxon>
        <taxon>Bacillati</taxon>
        <taxon>Cyanobacteriota</taxon>
        <taxon>Cyanophyceae</taxon>
        <taxon>Oscillatoriophycideae</taxon>
        <taxon>Oscillatoriales</taxon>
        <taxon>Microcoleaceae</taxon>
        <taxon>Symplocastrum</taxon>
    </lineage>
</organism>
<evidence type="ECO:0000256" key="4">
    <source>
        <dbReference type="SAM" id="Coils"/>
    </source>
</evidence>
<dbReference type="InterPro" id="IPR029016">
    <property type="entry name" value="GAF-like_dom_sf"/>
</dbReference>
<feature type="domain" description="Phytochrome chromophore attachment site" evidence="6">
    <location>
        <begin position="673"/>
        <end position="834"/>
    </location>
</feature>
<proteinExistence type="inferred from homology"/>
<feature type="domain" description="HAMP" evidence="8">
    <location>
        <begin position="1406"/>
        <end position="1457"/>
    </location>
</feature>
<feature type="domain" description="Phytochrome chromophore attachment site" evidence="6">
    <location>
        <begin position="1233"/>
        <end position="1373"/>
    </location>
</feature>
<dbReference type="GO" id="GO:0016020">
    <property type="term" value="C:membrane"/>
    <property type="evidence" value="ECO:0007669"/>
    <property type="project" value="InterPro"/>
</dbReference>
<feature type="domain" description="Phytochrome chromophore attachment site" evidence="6">
    <location>
        <begin position="312"/>
        <end position="451"/>
    </location>
</feature>
<dbReference type="EMBL" id="JAHHIF010000026">
    <property type="protein sequence ID" value="MBW4546559.1"/>
    <property type="molecule type" value="Genomic_DNA"/>
</dbReference>
<dbReference type="SUPFAM" id="SSF58104">
    <property type="entry name" value="Methyl-accepting chemotaxis protein (MCP) signaling domain"/>
    <property type="match status" value="1"/>
</dbReference>
<feature type="domain" description="Methyl-accepting transducer" evidence="7">
    <location>
        <begin position="1462"/>
        <end position="1698"/>
    </location>
</feature>
<accession>A0A951PNS8</accession>
<evidence type="ECO:0000256" key="5">
    <source>
        <dbReference type="SAM" id="MobiDB-lite"/>
    </source>
</evidence>
<dbReference type="CDD" id="cd11386">
    <property type="entry name" value="MCP_signal"/>
    <property type="match status" value="1"/>
</dbReference>
<evidence type="ECO:0000313" key="9">
    <source>
        <dbReference type="EMBL" id="MBW4546559.1"/>
    </source>
</evidence>
<dbReference type="GO" id="GO:0004888">
    <property type="term" value="F:transmembrane signaling receptor activity"/>
    <property type="evidence" value="ECO:0007669"/>
    <property type="project" value="InterPro"/>
</dbReference>
<dbReference type="Pfam" id="PF00015">
    <property type="entry name" value="MCPsignal"/>
    <property type="match status" value="1"/>
</dbReference>
<comment type="similarity">
    <text evidence="2">Belongs to the methyl-accepting chemotaxis (MCP) protein family.</text>
</comment>
<dbReference type="PANTHER" id="PTHR32089">
    <property type="entry name" value="METHYL-ACCEPTING CHEMOTAXIS PROTEIN MCPB"/>
    <property type="match status" value="1"/>
</dbReference>
<dbReference type="CDD" id="cd06225">
    <property type="entry name" value="HAMP"/>
    <property type="match status" value="1"/>
</dbReference>
<dbReference type="GO" id="GO:0006935">
    <property type="term" value="P:chemotaxis"/>
    <property type="evidence" value="ECO:0007669"/>
    <property type="project" value="InterPro"/>
</dbReference>
<dbReference type="SMART" id="SM00304">
    <property type="entry name" value="HAMP"/>
    <property type="match status" value="1"/>
</dbReference>
<keyword evidence="4" id="KW-0175">Coiled coil</keyword>
<dbReference type="SMART" id="SM00065">
    <property type="entry name" value="GAF"/>
    <property type="match status" value="7"/>
</dbReference>
<evidence type="ECO:0000259" key="7">
    <source>
        <dbReference type="PROSITE" id="PS50111"/>
    </source>
</evidence>
<dbReference type="Proteomes" id="UP000753908">
    <property type="component" value="Unassembled WGS sequence"/>
</dbReference>